<dbReference type="GO" id="GO:0003959">
    <property type="term" value="F:NADPH dehydrogenase activity"/>
    <property type="evidence" value="ECO:0007669"/>
    <property type="project" value="TreeGrafter"/>
</dbReference>
<dbReference type="InterPro" id="IPR001155">
    <property type="entry name" value="OxRdtase_FMN_N"/>
</dbReference>
<evidence type="ECO:0000313" key="4">
    <source>
        <dbReference type="Proteomes" id="UP000720189"/>
    </source>
</evidence>
<dbReference type="SUPFAM" id="SSF51395">
    <property type="entry name" value="FMN-linked oxidoreductases"/>
    <property type="match status" value="1"/>
</dbReference>
<organism evidence="3 4">
    <name type="scientific">Fusarium redolens</name>
    <dbReference type="NCBI Taxonomy" id="48865"/>
    <lineage>
        <taxon>Eukaryota</taxon>
        <taxon>Fungi</taxon>
        <taxon>Dikarya</taxon>
        <taxon>Ascomycota</taxon>
        <taxon>Pezizomycotina</taxon>
        <taxon>Sordariomycetes</taxon>
        <taxon>Hypocreomycetidae</taxon>
        <taxon>Hypocreales</taxon>
        <taxon>Nectriaceae</taxon>
        <taxon>Fusarium</taxon>
        <taxon>Fusarium redolens species complex</taxon>
    </lineage>
</organism>
<dbReference type="Proteomes" id="UP000720189">
    <property type="component" value="Unassembled WGS sequence"/>
</dbReference>
<dbReference type="FunFam" id="3.20.20.70:FF:000138">
    <property type="entry name" value="NADPH dehydrogenase 1"/>
    <property type="match status" value="1"/>
</dbReference>
<dbReference type="EMBL" id="JAGMUX010000016">
    <property type="protein sequence ID" value="KAH7237125.1"/>
    <property type="molecule type" value="Genomic_DNA"/>
</dbReference>
<dbReference type="Gene3D" id="3.20.20.70">
    <property type="entry name" value="Aldolase class I"/>
    <property type="match status" value="1"/>
</dbReference>
<reference evidence="3" key="1">
    <citation type="journal article" date="2021" name="Nat. Commun.">
        <title>Genetic determinants of endophytism in the Arabidopsis root mycobiome.</title>
        <authorList>
            <person name="Mesny F."/>
            <person name="Miyauchi S."/>
            <person name="Thiergart T."/>
            <person name="Pickel B."/>
            <person name="Atanasova L."/>
            <person name="Karlsson M."/>
            <person name="Huettel B."/>
            <person name="Barry K.W."/>
            <person name="Haridas S."/>
            <person name="Chen C."/>
            <person name="Bauer D."/>
            <person name="Andreopoulos W."/>
            <person name="Pangilinan J."/>
            <person name="LaButti K."/>
            <person name="Riley R."/>
            <person name="Lipzen A."/>
            <person name="Clum A."/>
            <person name="Drula E."/>
            <person name="Henrissat B."/>
            <person name="Kohler A."/>
            <person name="Grigoriev I.V."/>
            <person name="Martin F.M."/>
            <person name="Hacquard S."/>
        </authorList>
    </citation>
    <scope>NUCLEOTIDE SEQUENCE</scope>
    <source>
        <strain evidence="3">MPI-CAGE-AT-0023</strain>
    </source>
</reference>
<dbReference type="AlphaFoldDB" id="A0A9P9GEM1"/>
<gene>
    <name evidence="3" type="ORF">BKA55DRAFT_543762</name>
</gene>
<dbReference type="RefSeq" id="XP_046045255.1">
    <property type="nucleotide sequence ID" value="XM_046190630.1"/>
</dbReference>
<comment type="caution">
    <text evidence="3">The sequence shown here is derived from an EMBL/GenBank/DDBJ whole genome shotgun (WGS) entry which is preliminary data.</text>
</comment>
<name>A0A9P9GEM1_FUSRE</name>
<evidence type="ECO:0000259" key="2">
    <source>
        <dbReference type="Pfam" id="PF00724"/>
    </source>
</evidence>
<dbReference type="CDD" id="cd02933">
    <property type="entry name" value="OYE_like_FMN"/>
    <property type="match status" value="1"/>
</dbReference>
<dbReference type="OrthoDB" id="276546at2759"/>
<evidence type="ECO:0000313" key="3">
    <source>
        <dbReference type="EMBL" id="KAH7237125.1"/>
    </source>
</evidence>
<dbReference type="GeneID" id="70220584"/>
<proteinExistence type="predicted"/>
<dbReference type="PANTHER" id="PTHR22893">
    <property type="entry name" value="NADH OXIDOREDUCTASE-RELATED"/>
    <property type="match status" value="1"/>
</dbReference>
<accession>A0A9P9GEM1</accession>
<sequence length="374" mass="42210">MTNITSPIDIGRCSLKHRVVMAPMTRLRADENHAPLDMMREYYVQRASVPGTLLITEATFVSVKSRGRDENAPGIFTEEQVEAWRRVTDEVHKKESFIFMQLWHVGRAARQHALDKAGLEMVSSSDIPISEEYPTPKPMTTEEIWECIASFASAARNAIDAGFDGVEIHAANGYLIDQFTQDTCNRRADDWGGSIENRSRFCLEIAKAVSQRVGPDRTAIRLSPFSTFQGMRMQDPEPQFTHLISELRHLGLAYLHLVEPRISGNVDRETDDKESLDFTLDAWGWVGPVILAGGYTAEKANKALETSFKDQPVAFAFGRHFISNPDLPLRLARNTPLAPYQRDTFYKVKSADGYTDYPFSEEWKGEQTVEKTAV</sequence>
<dbReference type="PANTHER" id="PTHR22893:SF91">
    <property type="entry name" value="NADPH DEHYDROGENASE 2-RELATED"/>
    <property type="match status" value="1"/>
</dbReference>
<protein>
    <recommendedName>
        <fullName evidence="2">NADH:flavin oxidoreductase/NADH oxidase N-terminal domain-containing protein</fullName>
    </recommendedName>
</protein>
<keyword evidence="4" id="KW-1185">Reference proteome</keyword>
<keyword evidence="1" id="KW-0285">Flavoprotein</keyword>
<dbReference type="Pfam" id="PF00724">
    <property type="entry name" value="Oxidored_FMN"/>
    <property type="match status" value="1"/>
</dbReference>
<evidence type="ECO:0000256" key="1">
    <source>
        <dbReference type="ARBA" id="ARBA00022630"/>
    </source>
</evidence>
<feature type="domain" description="NADH:flavin oxidoreductase/NADH oxidase N-terminal" evidence="2">
    <location>
        <begin position="6"/>
        <end position="336"/>
    </location>
</feature>
<dbReference type="GO" id="GO:0010181">
    <property type="term" value="F:FMN binding"/>
    <property type="evidence" value="ECO:0007669"/>
    <property type="project" value="InterPro"/>
</dbReference>
<dbReference type="InterPro" id="IPR013785">
    <property type="entry name" value="Aldolase_TIM"/>
</dbReference>
<dbReference type="InterPro" id="IPR045247">
    <property type="entry name" value="Oye-like"/>
</dbReference>